<feature type="region of interest" description="Disordered" evidence="4">
    <location>
        <begin position="1"/>
        <end position="22"/>
    </location>
</feature>
<dbReference type="SMART" id="SM00421">
    <property type="entry name" value="HTH_LUXR"/>
    <property type="match status" value="1"/>
</dbReference>
<dbReference type="Gene3D" id="3.40.50.2300">
    <property type="match status" value="1"/>
</dbReference>
<dbReference type="CDD" id="cd06170">
    <property type="entry name" value="LuxR_C_like"/>
    <property type="match status" value="1"/>
</dbReference>
<comment type="caution">
    <text evidence="6">The sequence shown here is derived from an EMBL/GenBank/DDBJ whole genome shotgun (WGS) entry which is preliminary data.</text>
</comment>
<accession>A0A963Z3R0</accession>
<evidence type="ECO:0000259" key="5">
    <source>
        <dbReference type="PROSITE" id="PS50043"/>
    </source>
</evidence>
<reference evidence="6 7" key="1">
    <citation type="journal article" date="2021" name="Microorganisms">
        <title>Acidisoma silvae sp. nov. and Acidisomacellulosilytica sp. nov., Two Acidophilic Bacteria Isolated from Decaying Wood, Hydrolyzing Cellulose and Producing Poly-3-hydroxybutyrate.</title>
        <authorList>
            <person name="Mieszkin S."/>
            <person name="Pouder E."/>
            <person name="Uroz S."/>
            <person name="Simon-Colin C."/>
            <person name="Alain K."/>
        </authorList>
    </citation>
    <scope>NUCLEOTIDE SEQUENCE [LARGE SCALE GENOMIC DNA]</scope>
    <source>
        <strain evidence="6 7">HW T5.17</strain>
    </source>
</reference>
<dbReference type="RefSeq" id="WP_227308871.1">
    <property type="nucleotide sequence ID" value="NZ_JAESVA010000006.1"/>
</dbReference>
<dbReference type="InterPro" id="IPR000792">
    <property type="entry name" value="Tscrpt_reg_LuxR_C"/>
</dbReference>
<dbReference type="AlphaFoldDB" id="A0A963Z3R0"/>
<protein>
    <submittedName>
        <fullName evidence="6">Response regulator transcription factor</fullName>
    </submittedName>
</protein>
<evidence type="ECO:0000256" key="2">
    <source>
        <dbReference type="ARBA" id="ARBA00023125"/>
    </source>
</evidence>
<dbReference type="EMBL" id="JAESVA010000006">
    <property type="protein sequence ID" value="MCB8882208.1"/>
    <property type="molecule type" value="Genomic_DNA"/>
</dbReference>
<keyword evidence="2" id="KW-0238">DNA-binding</keyword>
<evidence type="ECO:0000313" key="7">
    <source>
        <dbReference type="Proteomes" id="UP000721844"/>
    </source>
</evidence>
<dbReference type="InterPro" id="IPR016032">
    <property type="entry name" value="Sig_transdc_resp-reg_C-effctor"/>
</dbReference>
<dbReference type="PRINTS" id="PR00038">
    <property type="entry name" value="HTHLUXR"/>
</dbReference>
<keyword evidence="7" id="KW-1185">Reference proteome</keyword>
<feature type="compositionally biased region" description="Acidic residues" evidence="4">
    <location>
        <begin position="1"/>
        <end position="11"/>
    </location>
</feature>
<sequence>MDNTPLDEEVSGTEPDSYRIGSADKASNASTISVGWIADPSLTRDCLKELISRIDTRFVITTFDSPQNLPDKAQGLLDLVVYHAQGADSIDLEELRTLVLSIPPAIPLIILSDAVRLSIDAIAAIMRHNVSGFIYARETSVKMLLSSLAFVRSGGTFMPKDFFVADTKIEKPDGTRPRERPLLTPRETEVLGLIRQGKPNKLIAHALNLSPSTTKIHVRNVMHKLGATNRTQAAIEALRYLRIEVDRQNGG</sequence>
<evidence type="ECO:0000256" key="1">
    <source>
        <dbReference type="ARBA" id="ARBA00023015"/>
    </source>
</evidence>
<dbReference type="GO" id="GO:0006355">
    <property type="term" value="P:regulation of DNA-templated transcription"/>
    <property type="evidence" value="ECO:0007669"/>
    <property type="project" value="InterPro"/>
</dbReference>
<dbReference type="Proteomes" id="UP000721844">
    <property type="component" value="Unassembled WGS sequence"/>
</dbReference>
<name>A0A963Z3R0_9PROT</name>
<gene>
    <name evidence="6" type="ORF">ACELLULO517_18320</name>
</gene>
<dbReference type="SUPFAM" id="SSF46894">
    <property type="entry name" value="C-terminal effector domain of the bipartite response regulators"/>
    <property type="match status" value="1"/>
</dbReference>
<evidence type="ECO:0000313" key="6">
    <source>
        <dbReference type="EMBL" id="MCB8882208.1"/>
    </source>
</evidence>
<feature type="domain" description="HTH luxR-type" evidence="5">
    <location>
        <begin position="176"/>
        <end position="241"/>
    </location>
</feature>
<dbReference type="GO" id="GO:0003677">
    <property type="term" value="F:DNA binding"/>
    <property type="evidence" value="ECO:0007669"/>
    <property type="project" value="UniProtKB-KW"/>
</dbReference>
<dbReference type="PROSITE" id="PS50043">
    <property type="entry name" value="HTH_LUXR_2"/>
    <property type="match status" value="1"/>
</dbReference>
<dbReference type="PANTHER" id="PTHR44688:SF16">
    <property type="entry name" value="DNA-BINDING TRANSCRIPTIONAL ACTIVATOR DEVR_DOSR"/>
    <property type="match status" value="1"/>
</dbReference>
<dbReference type="Pfam" id="PF00196">
    <property type="entry name" value="GerE"/>
    <property type="match status" value="1"/>
</dbReference>
<evidence type="ECO:0000256" key="3">
    <source>
        <dbReference type="ARBA" id="ARBA00023163"/>
    </source>
</evidence>
<keyword evidence="3" id="KW-0804">Transcription</keyword>
<evidence type="ECO:0000256" key="4">
    <source>
        <dbReference type="SAM" id="MobiDB-lite"/>
    </source>
</evidence>
<organism evidence="6 7">
    <name type="scientific">Acidisoma cellulosilyticum</name>
    <dbReference type="NCBI Taxonomy" id="2802395"/>
    <lineage>
        <taxon>Bacteria</taxon>
        <taxon>Pseudomonadati</taxon>
        <taxon>Pseudomonadota</taxon>
        <taxon>Alphaproteobacteria</taxon>
        <taxon>Acetobacterales</taxon>
        <taxon>Acidocellaceae</taxon>
        <taxon>Acidisoma</taxon>
    </lineage>
</organism>
<dbReference type="PANTHER" id="PTHR44688">
    <property type="entry name" value="DNA-BINDING TRANSCRIPTIONAL ACTIVATOR DEVR_DOSR"/>
    <property type="match status" value="1"/>
</dbReference>
<keyword evidence="1" id="KW-0805">Transcription regulation</keyword>
<proteinExistence type="predicted"/>